<dbReference type="AlphaFoldDB" id="A0A941J4Y3"/>
<protein>
    <recommendedName>
        <fullName evidence="3">Amidohydrolase</fullName>
    </recommendedName>
</protein>
<organism evidence="1 2">
    <name type="scientific">Peribacillus frigoritolerans</name>
    <dbReference type="NCBI Taxonomy" id="450367"/>
    <lineage>
        <taxon>Bacteria</taxon>
        <taxon>Bacillati</taxon>
        <taxon>Bacillota</taxon>
        <taxon>Bacilli</taxon>
        <taxon>Bacillales</taxon>
        <taxon>Bacillaceae</taxon>
        <taxon>Peribacillus</taxon>
    </lineage>
</organism>
<dbReference type="SUPFAM" id="SSF51338">
    <property type="entry name" value="Composite domain of metallo-dependent hydrolases"/>
    <property type="match status" value="1"/>
</dbReference>
<evidence type="ECO:0000313" key="2">
    <source>
        <dbReference type="Proteomes" id="UP000680045"/>
    </source>
</evidence>
<accession>A0A941J4Y3</accession>
<dbReference type="GO" id="GO:0016810">
    <property type="term" value="F:hydrolase activity, acting on carbon-nitrogen (but not peptide) bonds"/>
    <property type="evidence" value="ECO:0007669"/>
    <property type="project" value="InterPro"/>
</dbReference>
<proteinExistence type="predicted"/>
<evidence type="ECO:0000313" key="1">
    <source>
        <dbReference type="EMBL" id="MBR8644432.1"/>
    </source>
</evidence>
<name>A0A941J4Y3_9BACI</name>
<dbReference type="EMBL" id="JAGTPW010000008">
    <property type="protein sequence ID" value="MBR8644432.1"/>
    <property type="molecule type" value="Genomic_DNA"/>
</dbReference>
<evidence type="ECO:0008006" key="3">
    <source>
        <dbReference type="Google" id="ProtNLM"/>
    </source>
</evidence>
<reference evidence="1" key="1">
    <citation type="submission" date="2021-04" db="EMBL/GenBank/DDBJ databases">
        <title>Whole genome sequencing of Enterococci isolates from hospitalized patients.</title>
        <authorList>
            <person name="Ogoti B.M."/>
            <person name="Onyambu F.G."/>
        </authorList>
    </citation>
    <scope>NUCLEOTIDE SEQUENCE</scope>
    <source>
        <strain evidence="1">242</strain>
    </source>
</reference>
<gene>
    <name evidence="1" type="ORF">KEH51_06750</name>
</gene>
<dbReference type="InterPro" id="IPR011059">
    <property type="entry name" value="Metal-dep_hydrolase_composite"/>
</dbReference>
<dbReference type="Gene3D" id="2.30.40.10">
    <property type="entry name" value="Urease, subunit C, domain 1"/>
    <property type="match status" value="1"/>
</dbReference>
<comment type="caution">
    <text evidence="1">The sequence shown here is derived from an EMBL/GenBank/DDBJ whole genome shotgun (WGS) entry which is preliminary data.</text>
</comment>
<sequence length="58" mass="6413">MTGKVTSNQTADLIFKNGEVYTVDKDRSWEKAVAVKNGKILYVGDNKELQPSKGTIPE</sequence>
<dbReference type="Proteomes" id="UP000680045">
    <property type="component" value="Unassembled WGS sequence"/>
</dbReference>